<keyword evidence="2" id="KW-1185">Reference proteome</keyword>
<comment type="caution">
    <text evidence="1">The sequence shown here is derived from an EMBL/GenBank/DDBJ whole genome shotgun (WGS) entry which is preliminary data.</text>
</comment>
<evidence type="ECO:0000313" key="1">
    <source>
        <dbReference type="EMBL" id="GAL21262.1"/>
    </source>
</evidence>
<name>A0A090SPD7_9VIBR</name>
<accession>A0A090SPD7</accession>
<dbReference type="AlphaFoldDB" id="A0A090SPD7"/>
<gene>
    <name evidence="1" type="ORF">JCM19235_537</name>
</gene>
<organism evidence="1 2">
    <name type="scientific">Vibrio maritimus</name>
    <dbReference type="NCBI Taxonomy" id="990268"/>
    <lineage>
        <taxon>Bacteria</taxon>
        <taxon>Pseudomonadati</taxon>
        <taxon>Pseudomonadota</taxon>
        <taxon>Gammaproteobacteria</taxon>
        <taxon>Vibrionales</taxon>
        <taxon>Vibrionaceae</taxon>
        <taxon>Vibrio</taxon>
    </lineage>
</organism>
<protein>
    <submittedName>
        <fullName evidence="1">Uncharacterized protein</fullName>
    </submittedName>
</protein>
<reference evidence="1 2" key="1">
    <citation type="submission" date="2014-09" db="EMBL/GenBank/DDBJ databases">
        <title>Vibrio maritimus JCM 19235. (C45) whole genome shotgun sequence.</title>
        <authorList>
            <person name="Sawabe T."/>
            <person name="Meirelles P."/>
            <person name="Nakanishi M."/>
            <person name="Sayaka M."/>
            <person name="Hattori M."/>
            <person name="Ohkuma M."/>
        </authorList>
    </citation>
    <scope>NUCLEOTIDE SEQUENCE [LARGE SCALE GENOMIC DNA]</scope>
    <source>
        <strain evidence="2">JCM19235</strain>
    </source>
</reference>
<proteinExistence type="predicted"/>
<dbReference type="EMBL" id="BBMR01000007">
    <property type="protein sequence ID" value="GAL21262.1"/>
    <property type="molecule type" value="Genomic_DNA"/>
</dbReference>
<dbReference type="Proteomes" id="UP000029228">
    <property type="component" value="Unassembled WGS sequence"/>
</dbReference>
<evidence type="ECO:0000313" key="2">
    <source>
        <dbReference type="Proteomes" id="UP000029228"/>
    </source>
</evidence>
<dbReference type="STRING" id="990268.JCM19235_537"/>
<sequence length="39" mass="4501">MFSPSRHFFVKYCHFQPHSKFQVVGISLVCIPTLFTVTA</sequence>